<dbReference type="GO" id="GO:0003968">
    <property type="term" value="F:RNA-directed RNA polymerase activity"/>
    <property type="evidence" value="ECO:0007669"/>
    <property type="project" value="InterPro"/>
</dbReference>
<dbReference type="AlphaFoldDB" id="A0A8S1B4B8"/>
<dbReference type="GO" id="GO:0006351">
    <property type="term" value="P:DNA-templated transcription"/>
    <property type="evidence" value="ECO:0007669"/>
    <property type="project" value="InterPro"/>
</dbReference>
<dbReference type="Pfam" id="PF02123">
    <property type="entry name" value="RdRP_4"/>
    <property type="match status" value="1"/>
</dbReference>
<reference evidence="2 3" key="1">
    <citation type="submission" date="2020-04" db="EMBL/GenBank/DDBJ databases">
        <authorList>
            <person name="Wallbank WR R."/>
            <person name="Pardo Diaz C."/>
            <person name="Kozak K."/>
            <person name="Martin S."/>
            <person name="Jiggins C."/>
            <person name="Moest M."/>
            <person name="Warren A I."/>
            <person name="Byers J.R.P. K."/>
            <person name="Montejo-Kovacevich G."/>
            <person name="Yen C E."/>
        </authorList>
    </citation>
    <scope>NUCLEOTIDE SEQUENCE [LARGE SCALE GENOMIC DNA]</scope>
</reference>
<dbReference type="GO" id="GO:0000166">
    <property type="term" value="F:nucleotide binding"/>
    <property type="evidence" value="ECO:0007669"/>
    <property type="project" value="UniProtKB-KW"/>
</dbReference>
<dbReference type="InterPro" id="IPR001795">
    <property type="entry name" value="RNA-dir_pol_luteovirus"/>
</dbReference>
<gene>
    <name evidence="2" type="ORF">APLA_LOCUS13678</name>
</gene>
<dbReference type="GO" id="GO:0003723">
    <property type="term" value="F:RNA binding"/>
    <property type="evidence" value="ECO:0007669"/>
    <property type="project" value="InterPro"/>
</dbReference>
<evidence type="ECO:0000313" key="2">
    <source>
        <dbReference type="EMBL" id="CAB3252758.1"/>
    </source>
</evidence>
<dbReference type="Proteomes" id="UP000494106">
    <property type="component" value="Unassembled WGS sequence"/>
</dbReference>
<dbReference type="EMBL" id="CADEBC010000558">
    <property type="protein sequence ID" value="CAB3252758.1"/>
    <property type="molecule type" value="Genomic_DNA"/>
</dbReference>
<comment type="caution">
    <text evidence="2">The sequence shown here is derived from an EMBL/GenBank/DDBJ whole genome shotgun (WGS) entry which is preliminary data.</text>
</comment>
<sequence>MQGDNVIFTTVSVQAVEALVAMYQTLGYKVHPHKTYISRDRGEFLRRSYEHGGITGYTPRTLLALRNSFRNPIFPIPIAPAERLYSRLALRSLARQRGACPDSCAQMYLEDAAQAGIEERTASAFALTSATFGGAGLEVEHGYMGKYLMIKFGREQPWLRPRIKKTPLEVRPTLGRWKQRLKNLDIDFTGGYRQQFSQLLAIKWGLREADITGNPIFLVLSLLLSSGPLQ</sequence>
<name>A0A8S1B4B8_ARCPL</name>
<keyword evidence="1" id="KW-0547">Nucleotide-binding</keyword>
<protein>
    <submittedName>
        <fullName evidence="2">Uncharacterized protein</fullName>
    </submittedName>
</protein>
<proteinExistence type="predicted"/>
<organism evidence="2 3">
    <name type="scientific">Arctia plantaginis</name>
    <name type="common">Wood tiger moth</name>
    <name type="synonym">Phalaena plantaginis</name>
    <dbReference type="NCBI Taxonomy" id="874455"/>
    <lineage>
        <taxon>Eukaryota</taxon>
        <taxon>Metazoa</taxon>
        <taxon>Ecdysozoa</taxon>
        <taxon>Arthropoda</taxon>
        <taxon>Hexapoda</taxon>
        <taxon>Insecta</taxon>
        <taxon>Pterygota</taxon>
        <taxon>Neoptera</taxon>
        <taxon>Endopterygota</taxon>
        <taxon>Lepidoptera</taxon>
        <taxon>Glossata</taxon>
        <taxon>Ditrysia</taxon>
        <taxon>Noctuoidea</taxon>
        <taxon>Erebidae</taxon>
        <taxon>Arctiinae</taxon>
        <taxon>Arctia</taxon>
    </lineage>
</organism>
<evidence type="ECO:0000256" key="1">
    <source>
        <dbReference type="ARBA" id="ARBA00022741"/>
    </source>
</evidence>
<evidence type="ECO:0000313" key="3">
    <source>
        <dbReference type="Proteomes" id="UP000494106"/>
    </source>
</evidence>
<keyword evidence="3" id="KW-1185">Reference proteome</keyword>
<dbReference type="OrthoDB" id="7474348at2759"/>
<accession>A0A8S1B4B8</accession>